<dbReference type="Proteomes" id="UP001501326">
    <property type="component" value="Unassembled WGS sequence"/>
</dbReference>
<evidence type="ECO:0000313" key="3">
    <source>
        <dbReference type="Proteomes" id="UP001501326"/>
    </source>
</evidence>
<accession>A0ABN3UFW0</accession>
<organism evidence="2 3">
    <name type="scientific">Pedococcus aerophilus</name>
    <dbReference type="NCBI Taxonomy" id="436356"/>
    <lineage>
        <taxon>Bacteria</taxon>
        <taxon>Bacillati</taxon>
        <taxon>Actinomycetota</taxon>
        <taxon>Actinomycetes</taxon>
        <taxon>Micrococcales</taxon>
        <taxon>Intrasporangiaceae</taxon>
        <taxon>Pedococcus</taxon>
    </lineage>
</organism>
<dbReference type="EMBL" id="BAAARN010000001">
    <property type="protein sequence ID" value="GAA2731453.1"/>
    <property type="molecule type" value="Genomic_DNA"/>
</dbReference>
<evidence type="ECO:0000313" key="2">
    <source>
        <dbReference type="EMBL" id="GAA2731453.1"/>
    </source>
</evidence>
<protein>
    <recommendedName>
        <fullName evidence="4">Thioredoxin domain-containing protein</fullName>
    </recommendedName>
</protein>
<dbReference type="Gene3D" id="3.40.30.10">
    <property type="entry name" value="Glutaredoxin"/>
    <property type="match status" value="1"/>
</dbReference>
<name>A0ABN3UFW0_9MICO</name>
<feature type="region of interest" description="Disordered" evidence="1">
    <location>
        <begin position="91"/>
        <end position="111"/>
    </location>
</feature>
<proteinExistence type="predicted"/>
<comment type="caution">
    <text evidence="2">The sequence shown here is derived from an EMBL/GenBank/DDBJ whole genome shotgun (WGS) entry which is preliminary data.</text>
</comment>
<gene>
    <name evidence="2" type="ORF">GCM10009867_05120</name>
</gene>
<keyword evidence="3" id="KW-1185">Reference proteome</keyword>
<evidence type="ECO:0008006" key="4">
    <source>
        <dbReference type="Google" id="ProtNLM"/>
    </source>
</evidence>
<dbReference type="SUPFAM" id="SSF52833">
    <property type="entry name" value="Thioredoxin-like"/>
    <property type="match status" value="1"/>
</dbReference>
<dbReference type="InterPro" id="IPR036249">
    <property type="entry name" value="Thioredoxin-like_sf"/>
</dbReference>
<sequence>MVDFVKQTGTSALTHLADTNGTVWREYGVTVQPTFAFITADGRADLRVGSLDEATLRARVAEVAAGAATSTVSLPPGPTCSKAADGTLLCGSAGPGQPTGAIPDPSSTTTL</sequence>
<evidence type="ECO:0000256" key="1">
    <source>
        <dbReference type="SAM" id="MobiDB-lite"/>
    </source>
</evidence>
<reference evidence="2 3" key="1">
    <citation type="journal article" date="2019" name="Int. J. Syst. Evol. Microbiol.">
        <title>The Global Catalogue of Microorganisms (GCM) 10K type strain sequencing project: providing services to taxonomists for standard genome sequencing and annotation.</title>
        <authorList>
            <consortium name="The Broad Institute Genomics Platform"/>
            <consortium name="The Broad Institute Genome Sequencing Center for Infectious Disease"/>
            <person name="Wu L."/>
            <person name="Ma J."/>
        </authorList>
    </citation>
    <scope>NUCLEOTIDE SEQUENCE [LARGE SCALE GENOMIC DNA]</scope>
    <source>
        <strain evidence="2 3">JCM 16378</strain>
    </source>
</reference>